<dbReference type="RefSeq" id="WP_021282010.1">
    <property type="nucleotide sequence ID" value="NZ_JAGGLL010000021.1"/>
</dbReference>
<comment type="caution">
    <text evidence="1">The sequence shown here is derived from an EMBL/GenBank/DDBJ whole genome shotgun (WGS) entry which is preliminary data.</text>
</comment>
<dbReference type="EMBL" id="JAGGLL010000021">
    <property type="protein sequence ID" value="MBP2022958.1"/>
    <property type="molecule type" value="Genomic_DNA"/>
</dbReference>
<sequence>MGISLLDFSLEYANNIDKSRYHNYSLMNQQIKLNKFKSSFRVLLTISHKENQVLVAYKLRCIEYAVDIEIKIFPL</sequence>
<gene>
    <name evidence="1" type="ORF">J2Z44_002783</name>
</gene>
<evidence type="ECO:0008006" key="3">
    <source>
        <dbReference type="Google" id="ProtNLM"/>
    </source>
</evidence>
<organism evidence="1 2">
    <name type="scientific">Clostridium punense</name>
    <dbReference type="NCBI Taxonomy" id="1054297"/>
    <lineage>
        <taxon>Bacteria</taxon>
        <taxon>Bacillati</taxon>
        <taxon>Bacillota</taxon>
        <taxon>Clostridia</taxon>
        <taxon>Eubacteriales</taxon>
        <taxon>Clostridiaceae</taxon>
        <taxon>Clostridium</taxon>
    </lineage>
</organism>
<reference evidence="1 2" key="1">
    <citation type="submission" date="2021-03" db="EMBL/GenBank/DDBJ databases">
        <title>Genomic Encyclopedia of Type Strains, Phase IV (KMG-IV): sequencing the most valuable type-strain genomes for metagenomic binning, comparative biology and taxonomic classification.</title>
        <authorList>
            <person name="Goeker M."/>
        </authorList>
    </citation>
    <scope>NUCLEOTIDE SEQUENCE [LARGE SCALE GENOMIC DNA]</scope>
    <source>
        <strain evidence="1 2">DSM 28650</strain>
    </source>
</reference>
<proteinExistence type="predicted"/>
<evidence type="ECO:0000313" key="2">
    <source>
        <dbReference type="Proteomes" id="UP001519308"/>
    </source>
</evidence>
<protein>
    <recommendedName>
        <fullName evidence="3">4'-phosphopantetheinyl transferase domain-containing protein</fullName>
    </recommendedName>
</protein>
<dbReference type="Proteomes" id="UP001519308">
    <property type="component" value="Unassembled WGS sequence"/>
</dbReference>
<evidence type="ECO:0000313" key="1">
    <source>
        <dbReference type="EMBL" id="MBP2022958.1"/>
    </source>
</evidence>
<name>A0ABS4K5A2_9CLOT</name>
<accession>A0ABS4K5A2</accession>
<keyword evidence="2" id="KW-1185">Reference proteome</keyword>